<name>A0A6A0A980_HAELA</name>
<comment type="caution">
    <text evidence="2">The sequence shown here is derived from an EMBL/GenBank/DDBJ whole genome shotgun (WGS) entry which is preliminary data.</text>
</comment>
<organism evidence="2 3">
    <name type="scientific">Haematococcus lacustris</name>
    <name type="common">Green alga</name>
    <name type="synonym">Haematococcus pluvialis</name>
    <dbReference type="NCBI Taxonomy" id="44745"/>
    <lineage>
        <taxon>Eukaryota</taxon>
        <taxon>Viridiplantae</taxon>
        <taxon>Chlorophyta</taxon>
        <taxon>core chlorophytes</taxon>
        <taxon>Chlorophyceae</taxon>
        <taxon>CS clade</taxon>
        <taxon>Chlamydomonadales</taxon>
        <taxon>Haematococcaceae</taxon>
        <taxon>Haematococcus</taxon>
    </lineage>
</organism>
<protein>
    <submittedName>
        <fullName evidence="2">Uncharacterized protein</fullName>
    </submittedName>
</protein>
<reference evidence="2 3" key="1">
    <citation type="submission" date="2020-02" db="EMBL/GenBank/DDBJ databases">
        <title>Draft genome sequence of Haematococcus lacustris strain NIES-144.</title>
        <authorList>
            <person name="Morimoto D."/>
            <person name="Nakagawa S."/>
            <person name="Yoshida T."/>
            <person name="Sawayama S."/>
        </authorList>
    </citation>
    <scope>NUCLEOTIDE SEQUENCE [LARGE SCALE GENOMIC DNA]</scope>
    <source>
        <strain evidence="2 3">NIES-144</strain>
    </source>
</reference>
<gene>
    <name evidence="2" type="ORF">HaLaN_27585</name>
</gene>
<proteinExistence type="predicted"/>
<evidence type="ECO:0000313" key="3">
    <source>
        <dbReference type="Proteomes" id="UP000485058"/>
    </source>
</evidence>
<sequence>MGGQGSGRKRKANAEANVQPNLESPAQPRVQHNLETYRQWRCEGLKAAIKRAVGARHATLTTTTQAKHSHRLRHLPVQGK</sequence>
<evidence type="ECO:0000256" key="1">
    <source>
        <dbReference type="SAM" id="MobiDB-lite"/>
    </source>
</evidence>
<dbReference type="Proteomes" id="UP000485058">
    <property type="component" value="Unassembled WGS sequence"/>
</dbReference>
<keyword evidence="3" id="KW-1185">Reference proteome</keyword>
<accession>A0A6A0A980</accession>
<feature type="region of interest" description="Disordered" evidence="1">
    <location>
        <begin position="59"/>
        <end position="80"/>
    </location>
</feature>
<evidence type="ECO:0000313" key="2">
    <source>
        <dbReference type="EMBL" id="GFH29001.1"/>
    </source>
</evidence>
<dbReference type="EMBL" id="BLLF01004135">
    <property type="protein sequence ID" value="GFH29001.1"/>
    <property type="molecule type" value="Genomic_DNA"/>
</dbReference>
<dbReference type="AlphaFoldDB" id="A0A6A0A980"/>
<feature type="region of interest" description="Disordered" evidence="1">
    <location>
        <begin position="1"/>
        <end position="31"/>
    </location>
</feature>